<reference evidence="5" key="1">
    <citation type="submission" date="2025-08" db="UniProtKB">
        <authorList>
            <consortium name="RefSeq"/>
        </authorList>
    </citation>
    <scope>IDENTIFICATION</scope>
</reference>
<feature type="domain" description="EGF-like" evidence="3">
    <location>
        <begin position="678"/>
        <end position="707"/>
    </location>
</feature>
<feature type="domain" description="EGF-like" evidence="3">
    <location>
        <begin position="538"/>
        <end position="570"/>
    </location>
</feature>
<dbReference type="InterPro" id="IPR042635">
    <property type="entry name" value="MEGF10/SREC1/2-like"/>
</dbReference>
<dbReference type="GO" id="GO:0005044">
    <property type="term" value="F:scavenger receptor activity"/>
    <property type="evidence" value="ECO:0007669"/>
    <property type="project" value="InterPro"/>
</dbReference>
<evidence type="ECO:0000259" key="3">
    <source>
        <dbReference type="SMART" id="SM00181"/>
    </source>
</evidence>
<dbReference type="Gene3D" id="2.60.120.260">
    <property type="entry name" value="Galactose-binding domain-like"/>
    <property type="match status" value="1"/>
</dbReference>
<dbReference type="KEGG" id="bgt:106057247"/>
<dbReference type="PANTHER" id="PTHR24043:SF8">
    <property type="entry name" value="EGF-LIKE DOMAIN-CONTAINING PROTEIN"/>
    <property type="match status" value="1"/>
</dbReference>
<feature type="domain" description="EGF-like" evidence="3">
    <location>
        <begin position="32"/>
        <end position="66"/>
    </location>
</feature>
<dbReference type="AlphaFoldDB" id="A0A9U8E348"/>
<dbReference type="SUPFAM" id="SSF49785">
    <property type="entry name" value="Galactose-binding domain-like"/>
    <property type="match status" value="1"/>
</dbReference>
<dbReference type="PANTHER" id="PTHR24043">
    <property type="entry name" value="SCAVENGER RECEPTOR CLASS F"/>
    <property type="match status" value="1"/>
</dbReference>
<dbReference type="InterPro" id="IPR008979">
    <property type="entry name" value="Galactose-bd-like_sf"/>
</dbReference>
<dbReference type="Proteomes" id="UP001165740">
    <property type="component" value="Chromosome 16"/>
</dbReference>
<dbReference type="OMA" id="IRCENAT"/>
<feature type="signal peptide" evidence="2">
    <location>
        <begin position="1"/>
        <end position="19"/>
    </location>
</feature>
<evidence type="ECO:0000313" key="4">
    <source>
        <dbReference type="Proteomes" id="UP001165740"/>
    </source>
</evidence>
<dbReference type="GeneID" id="106057247"/>
<evidence type="ECO:0000313" key="5">
    <source>
        <dbReference type="RefSeq" id="XP_013069816.2"/>
    </source>
</evidence>
<proteinExistence type="predicted"/>
<feature type="domain" description="EGF-like" evidence="3">
    <location>
        <begin position="644"/>
        <end position="676"/>
    </location>
</feature>
<feature type="domain" description="EGF-like" evidence="3">
    <location>
        <begin position="470"/>
        <end position="502"/>
    </location>
</feature>
<dbReference type="SMART" id="SM00181">
    <property type="entry name" value="EGF"/>
    <property type="match status" value="7"/>
</dbReference>
<evidence type="ECO:0000256" key="1">
    <source>
        <dbReference type="ARBA" id="ARBA00022536"/>
    </source>
</evidence>
<dbReference type="InterPro" id="IPR000742">
    <property type="entry name" value="EGF"/>
</dbReference>
<organism evidence="4 5">
    <name type="scientific">Biomphalaria glabrata</name>
    <name type="common">Bloodfluke planorb</name>
    <name type="synonym">Freshwater snail</name>
    <dbReference type="NCBI Taxonomy" id="6526"/>
    <lineage>
        <taxon>Eukaryota</taxon>
        <taxon>Metazoa</taxon>
        <taxon>Spiralia</taxon>
        <taxon>Lophotrochozoa</taxon>
        <taxon>Mollusca</taxon>
        <taxon>Gastropoda</taxon>
        <taxon>Heterobranchia</taxon>
        <taxon>Euthyneura</taxon>
        <taxon>Panpulmonata</taxon>
        <taxon>Hygrophila</taxon>
        <taxon>Lymnaeoidea</taxon>
        <taxon>Planorbidae</taxon>
        <taxon>Biomphalaria</taxon>
    </lineage>
</organism>
<sequence>MKRYLCVLFLHFTIVTVQSQGFDCPTNWTGPDCNFLCFCQDDRCHTTGKCEETFNCKDGYFGFACQYSDIAFFKENGTTSVLTDNDVRTCIQDQTTSSVTVPMVANRFTFLHAVFTVSGLADVLKLSDITLKFNTNVKCADIKFIPLDSITLEIYCNNSESNLTSVTLSGTNVNSLCDVHVSGGRNVAVKKPVTASSTYILYRADKIVDGRNQYDPFSNQYCFHSNTNDRSPHVNISLDQDFLLYRFKIFNRKGVLALRAKYFKIDLFNVNNLIVWSYQDTEEGEISVYDVICGYQSTVRSLRFMITYGTTPFLSVCEIEAYGDCLKTKYGLGCLSTCSSQCKNSYCNIEGLCLECRDGFYGLDCASECPEGCRSPRTCDRLTGFCTSGCDLGYYTGFCDSFCPDNCNKKLACDINTGDCINGCEVGFHGIVCYESCPRYCKANLGCDQNSSECVNGCAVGLYGSYCNNTCSGRCKKNQACDQNTGSCINGCEAGFRGSYCNKTCPEHCRMDKGCAQNTSECIYGCEIGYYDSYCNRTCPEDCKIDQSCAQKNGFCISGCEYGFHGNTCREICPDNCNSSTTPASCSQATGLCESCLTGYYGDTCSMVCDGRCNSPEPGSCNRVTGLCDDGCEVGYYGITCSLECPSNCLPNTSCNQTTGICTDFCNVKYYGRNCTQECPVNCDGCERWSGFCNKGCINGFFGSNCSNGLQRPSFSEQYQENEEEPEIESKWKIT</sequence>
<feature type="domain" description="EGF-like" evidence="3">
    <location>
        <begin position="337"/>
        <end position="366"/>
    </location>
</feature>
<keyword evidence="1" id="KW-0245">EGF-like domain</keyword>
<dbReference type="RefSeq" id="XP_013069816.2">
    <property type="nucleotide sequence ID" value="XM_013214362.2"/>
</dbReference>
<protein>
    <submittedName>
        <fullName evidence="5">Uncharacterized protein LOC106057247</fullName>
    </submittedName>
</protein>
<accession>A0A9U8E348</accession>
<name>A0A9U8E348_BIOGL</name>
<keyword evidence="2" id="KW-0732">Signal</keyword>
<feature type="domain" description="EGF-like" evidence="3">
    <location>
        <begin position="604"/>
        <end position="642"/>
    </location>
</feature>
<feature type="chain" id="PRO_5040752738" evidence="2">
    <location>
        <begin position="20"/>
        <end position="735"/>
    </location>
</feature>
<evidence type="ECO:0000256" key="2">
    <source>
        <dbReference type="SAM" id="SignalP"/>
    </source>
</evidence>
<dbReference type="OrthoDB" id="27819at2759"/>
<keyword evidence="4" id="KW-1185">Reference proteome</keyword>
<gene>
    <name evidence="5" type="primary">LOC106057247</name>
</gene>